<feature type="domain" description="Saccharopine dehydrogenase-like C-terminal" evidence="5">
    <location>
        <begin position="144"/>
        <end position="435"/>
    </location>
</feature>
<dbReference type="Gene3D" id="3.40.50.720">
    <property type="entry name" value="NAD(P)-binding Rossmann-like Domain"/>
    <property type="match status" value="1"/>
</dbReference>
<sequence>MSDVSKKILVLGSGMVAPPCVEYLVRNPKNRITVGEYDMLKTLDELIFICVACRTLPSAQKHAAGFPRTNAINLDVSSMMDLDRQVGAHDLVISLIPYIYHAAVIKSAIKSRTQVVTTSYVSPAIKELEGEVKEAGITVLNEIGVDPGVDHLYAIKKIDEVHAKDGKIREFYSYCGGLPAPDCADNPLGFKFSWSPRGALLSQRNSATFLQNGEVIEISSDDLMTTSKPYYVMKGYDFVAYPNRNSVPFREFYNILEAHTVIRGSLRYEGNPAFLQALANLGWLEQDKKDWLKDDMTWAEIQKKTIGASSTDEGYDTSLISRIKEVAKFPSQAESDRIISGMRWMGILSSEKVTVAGGNLLDTLCTQLENLMSFKPGERDLVILQHKFVVEWSDQKMETFTSTLELLGNPQRYSGMALAVGVTCGIATQLLLDGHSVLSEPVCLRRTRRKSATPSVCWWRKKE</sequence>
<name>U1GFI5_ENDPU</name>
<dbReference type="AlphaFoldDB" id="U1GFI5"/>
<keyword evidence="1" id="KW-0521">NADP</keyword>
<keyword evidence="2" id="KW-0560">Oxidoreductase</keyword>
<dbReference type="Proteomes" id="UP000019373">
    <property type="component" value="Unassembled WGS sequence"/>
</dbReference>
<accession>U1GFI5</accession>
<keyword evidence="7" id="KW-1185">Reference proteome</keyword>
<evidence type="ECO:0000259" key="5">
    <source>
        <dbReference type="Pfam" id="PF16653"/>
    </source>
</evidence>
<dbReference type="PANTHER" id="PTHR11133">
    <property type="entry name" value="SACCHAROPINE DEHYDROGENASE"/>
    <property type="match status" value="1"/>
</dbReference>
<dbReference type="Pfam" id="PF03435">
    <property type="entry name" value="Sacchrp_dh_NADP"/>
    <property type="match status" value="1"/>
</dbReference>
<dbReference type="HOGENOM" id="CLU_016207_3_1_1"/>
<proteinExistence type="predicted"/>
<dbReference type="PANTHER" id="PTHR11133:SF22">
    <property type="entry name" value="ALPHA-AMINOADIPIC SEMIALDEHYDE SYNTHASE, MITOCHONDRIAL"/>
    <property type="match status" value="1"/>
</dbReference>
<evidence type="ECO:0008006" key="8">
    <source>
        <dbReference type="Google" id="ProtNLM"/>
    </source>
</evidence>
<dbReference type="Gene3D" id="3.30.360.10">
    <property type="entry name" value="Dihydrodipicolinate Reductase, domain 2"/>
    <property type="match status" value="1"/>
</dbReference>
<gene>
    <name evidence="6" type="ORF">EPUS_02390</name>
</gene>
<keyword evidence="3" id="KW-0028">Amino-acid biosynthesis</keyword>
<reference evidence="7" key="1">
    <citation type="journal article" date="2014" name="BMC Genomics">
        <title>Genome characteristics reveal the impact of lichenization on lichen-forming fungus Endocarpon pusillum Hedwig (Verrucariales, Ascomycota).</title>
        <authorList>
            <person name="Wang Y.-Y."/>
            <person name="Liu B."/>
            <person name="Zhang X.-Y."/>
            <person name="Zhou Q.-M."/>
            <person name="Zhang T."/>
            <person name="Li H."/>
            <person name="Yu Y.-F."/>
            <person name="Zhang X.-L."/>
            <person name="Hao X.-Y."/>
            <person name="Wang M."/>
            <person name="Wang L."/>
            <person name="Wei J.-C."/>
        </authorList>
    </citation>
    <scope>NUCLEOTIDE SEQUENCE [LARGE SCALE GENOMIC DNA]</scope>
    <source>
        <strain evidence="7">Z07020 / HMAS-L-300199</strain>
    </source>
</reference>
<evidence type="ECO:0000256" key="1">
    <source>
        <dbReference type="ARBA" id="ARBA00022857"/>
    </source>
</evidence>
<keyword evidence="3" id="KW-0457">Lysine biosynthesis</keyword>
<organism evidence="6 7">
    <name type="scientific">Endocarpon pusillum (strain Z07020 / HMAS-L-300199)</name>
    <name type="common">Lichen-forming fungus</name>
    <dbReference type="NCBI Taxonomy" id="1263415"/>
    <lineage>
        <taxon>Eukaryota</taxon>
        <taxon>Fungi</taxon>
        <taxon>Dikarya</taxon>
        <taxon>Ascomycota</taxon>
        <taxon>Pezizomycotina</taxon>
        <taxon>Eurotiomycetes</taxon>
        <taxon>Chaetothyriomycetidae</taxon>
        <taxon>Verrucariales</taxon>
        <taxon>Verrucariaceae</taxon>
        <taxon>Endocarpon</taxon>
    </lineage>
</organism>
<feature type="domain" description="Saccharopine dehydrogenase NADP binding" evidence="4">
    <location>
        <begin position="48"/>
        <end position="140"/>
    </location>
</feature>
<dbReference type="GO" id="GO:0005737">
    <property type="term" value="C:cytoplasm"/>
    <property type="evidence" value="ECO:0007669"/>
    <property type="project" value="TreeGrafter"/>
</dbReference>
<dbReference type="eggNOG" id="KOG0172">
    <property type="taxonomic scope" value="Eukaryota"/>
</dbReference>
<dbReference type="EMBL" id="KE721278">
    <property type="protein sequence ID" value="ERF70868.1"/>
    <property type="molecule type" value="Genomic_DNA"/>
</dbReference>
<dbReference type="InterPro" id="IPR005097">
    <property type="entry name" value="Sacchrp_dh_NADP-bd"/>
</dbReference>
<dbReference type="FunFam" id="3.30.360.10:FF:000008">
    <property type="entry name" value="Alpha-aminoadipic semialdehyde synthase, mitochondrial"/>
    <property type="match status" value="1"/>
</dbReference>
<evidence type="ECO:0000259" key="4">
    <source>
        <dbReference type="Pfam" id="PF03435"/>
    </source>
</evidence>
<dbReference type="GO" id="GO:0004753">
    <property type="term" value="F:saccharopine dehydrogenase activity"/>
    <property type="evidence" value="ECO:0007669"/>
    <property type="project" value="TreeGrafter"/>
</dbReference>
<evidence type="ECO:0000313" key="6">
    <source>
        <dbReference type="EMBL" id="ERF70868.1"/>
    </source>
</evidence>
<dbReference type="InterPro" id="IPR032095">
    <property type="entry name" value="Sacchrp_dh-like_C"/>
</dbReference>
<evidence type="ECO:0000256" key="3">
    <source>
        <dbReference type="ARBA" id="ARBA00023154"/>
    </source>
</evidence>
<dbReference type="Gene3D" id="1.10.1870.10">
    <property type="entry name" value="Domain 3, Saccharopine reductase"/>
    <property type="match status" value="1"/>
</dbReference>
<dbReference type="OrthoDB" id="10059875at2759"/>
<dbReference type="InterPro" id="IPR051168">
    <property type="entry name" value="AASS"/>
</dbReference>
<dbReference type="SUPFAM" id="SSF55347">
    <property type="entry name" value="Glyceraldehyde-3-phosphate dehydrogenase-like, C-terminal domain"/>
    <property type="match status" value="1"/>
</dbReference>
<dbReference type="Pfam" id="PF16653">
    <property type="entry name" value="Sacchrp_dh_C"/>
    <property type="match status" value="1"/>
</dbReference>
<dbReference type="InterPro" id="IPR036291">
    <property type="entry name" value="NAD(P)-bd_dom_sf"/>
</dbReference>
<evidence type="ECO:0000313" key="7">
    <source>
        <dbReference type="Proteomes" id="UP000019373"/>
    </source>
</evidence>
<dbReference type="OMA" id="TCGIATQ"/>
<evidence type="ECO:0000256" key="2">
    <source>
        <dbReference type="ARBA" id="ARBA00023002"/>
    </source>
</evidence>
<dbReference type="RefSeq" id="XP_007803487.1">
    <property type="nucleotide sequence ID" value="XM_007805296.1"/>
</dbReference>
<protein>
    <recommendedName>
        <fullName evidence="8">Saccharopine dehydrogenase</fullName>
    </recommendedName>
</protein>
<dbReference type="SUPFAM" id="SSF51735">
    <property type="entry name" value="NAD(P)-binding Rossmann-fold domains"/>
    <property type="match status" value="1"/>
</dbReference>
<dbReference type="GeneID" id="19237444"/>
<dbReference type="GO" id="GO:0019878">
    <property type="term" value="P:lysine biosynthetic process via aminoadipic acid"/>
    <property type="evidence" value="ECO:0007669"/>
    <property type="project" value="TreeGrafter"/>
</dbReference>